<evidence type="ECO:0000259" key="3">
    <source>
        <dbReference type="PROSITE" id="PS51898"/>
    </source>
</evidence>
<gene>
    <name evidence="4" type="ORF">GCM10010102_07010</name>
</gene>
<dbReference type="InterPro" id="IPR011010">
    <property type="entry name" value="DNA_brk_join_enz"/>
</dbReference>
<dbReference type="Gene3D" id="1.10.443.10">
    <property type="entry name" value="Intergrase catalytic core"/>
    <property type="match status" value="1"/>
</dbReference>
<dbReference type="AlphaFoldDB" id="A0A8H9L124"/>
<dbReference type="GO" id="GO:0006310">
    <property type="term" value="P:DNA recombination"/>
    <property type="evidence" value="ECO:0007669"/>
    <property type="project" value="UniProtKB-KW"/>
</dbReference>
<feature type="domain" description="Tyr recombinase" evidence="3">
    <location>
        <begin position="128"/>
        <end position="326"/>
    </location>
</feature>
<dbReference type="InterPro" id="IPR013762">
    <property type="entry name" value="Integrase-like_cat_sf"/>
</dbReference>
<reference evidence="4" key="1">
    <citation type="journal article" date="2014" name="Int. J. Syst. Evol. Microbiol.">
        <title>Complete genome sequence of Corynebacterium casei LMG S-19264T (=DSM 44701T), isolated from a smear-ripened cheese.</title>
        <authorList>
            <consortium name="US DOE Joint Genome Institute (JGI-PGF)"/>
            <person name="Walter F."/>
            <person name="Albersmeier A."/>
            <person name="Kalinowski J."/>
            <person name="Ruckert C."/>
        </authorList>
    </citation>
    <scope>NUCLEOTIDE SEQUENCE</scope>
    <source>
        <strain evidence="4">JCM 3051</strain>
    </source>
</reference>
<dbReference type="GO" id="GO:0003677">
    <property type="term" value="F:DNA binding"/>
    <property type="evidence" value="ECO:0007669"/>
    <property type="project" value="UniProtKB-KW"/>
</dbReference>
<dbReference type="InterPro" id="IPR010998">
    <property type="entry name" value="Integrase_recombinase_N"/>
</dbReference>
<dbReference type="InterPro" id="IPR002104">
    <property type="entry name" value="Integrase_catalytic"/>
</dbReference>
<keyword evidence="5" id="KW-1185">Reference proteome</keyword>
<proteinExistence type="predicted"/>
<dbReference type="EMBL" id="BMPT01000002">
    <property type="protein sequence ID" value="GGM14064.1"/>
    <property type="molecule type" value="Genomic_DNA"/>
</dbReference>
<dbReference type="InterPro" id="IPR052925">
    <property type="entry name" value="Phage_Integrase-like_Recomb"/>
</dbReference>
<evidence type="ECO:0000313" key="4">
    <source>
        <dbReference type="EMBL" id="GGM14064.1"/>
    </source>
</evidence>
<keyword evidence="2" id="KW-0233">DNA recombination</keyword>
<dbReference type="PROSITE" id="PS51898">
    <property type="entry name" value="TYR_RECOMBINASE"/>
    <property type="match status" value="1"/>
</dbReference>
<evidence type="ECO:0000313" key="5">
    <source>
        <dbReference type="Proteomes" id="UP000655589"/>
    </source>
</evidence>
<dbReference type="SUPFAM" id="SSF47823">
    <property type="entry name" value="lambda integrase-like, N-terminal domain"/>
    <property type="match status" value="1"/>
</dbReference>
<comment type="caution">
    <text evidence="4">The sequence shown here is derived from an EMBL/GenBank/DDBJ whole genome shotgun (WGS) entry which is preliminary data.</text>
</comment>
<dbReference type="Pfam" id="PF00589">
    <property type="entry name" value="Phage_integrase"/>
    <property type="match status" value="1"/>
</dbReference>
<dbReference type="PANTHER" id="PTHR34605">
    <property type="entry name" value="PHAGE_INTEGRASE DOMAIN-CONTAINING PROTEIN"/>
    <property type="match status" value="1"/>
</dbReference>
<protein>
    <submittedName>
        <fullName evidence="4">Integrase</fullName>
    </submittedName>
</protein>
<sequence>MTTLLEPAPIHAGSDFSGLTTVDAARVAAAISAERAPSTLASYASAWRLFTRWCADRGLASLPADPATVCAYLAERADLGLANATITACCAAIRYEHQRAGAPDPIADPTVARVRRGLRRILGVAPRRQARALVTEDIRNMVDQIDRSTAAGARDRALLLLGFASALRRSELAELALDDVLFVRDGVLLNIRRSKCDPDAKGQVVAVAIGAHAVTDPVAALRYWTAVRGTTPGNVFTRIRSNGRPTIERISGHTVRCIIRTRAAAAGIESERVSGHSLRAGHATAAALAGVPLDRIAAQTRHKEISTLVRHYIRPLDAMANTSSRSLGL</sequence>
<dbReference type="Gene3D" id="1.10.150.130">
    <property type="match status" value="1"/>
</dbReference>
<dbReference type="RefSeq" id="WP_171104783.1">
    <property type="nucleotide sequence ID" value="NZ_BMPT01000002.1"/>
</dbReference>
<dbReference type="GO" id="GO:0015074">
    <property type="term" value="P:DNA integration"/>
    <property type="evidence" value="ECO:0007669"/>
    <property type="project" value="InterPro"/>
</dbReference>
<reference evidence="4" key="2">
    <citation type="submission" date="2020-09" db="EMBL/GenBank/DDBJ databases">
        <authorList>
            <person name="Sun Q."/>
            <person name="Ohkuma M."/>
        </authorList>
    </citation>
    <scope>NUCLEOTIDE SEQUENCE</scope>
    <source>
        <strain evidence="4">JCM 3051</strain>
    </source>
</reference>
<dbReference type="Proteomes" id="UP000655589">
    <property type="component" value="Unassembled WGS sequence"/>
</dbReference>
<accession>A0A8H9L124</accession>
<name>A0A8H9L124_9MICO</name>
<organism evidence="4 5">
    <name type="scientific">Promicromonospora citrea</name>
    <dbReference type="NCBI Taxonomy" id="43677"/>
    <lineage>
        <taxon>Bacteria</taxon>
        <taxon>Bacillati</taxon>
        <taxon>Actinomycetota</taxon>
        <taxon>Actinomycetes</taxon>
        <taxon>Micrococcales</taxon>
        <taxon>Promicromonosporaceae</taxon>
        <taxon>Promicromonospora</taxon>
    </lineage>
</organism>
<dbReference type="SUPFAM" id="SSF56349">
    <property type="entry name" value="DNA breaking-rejoining enzymes"/>
    <property type="match status" value="1"/>
</dbReference>
<keyword evidence="1" id="KW-0238">DNA-binding</keyword>
<evidence type="ECO:0000256" key="1">
    <source>
        <dbReference type="ARBA" id="ARBA00023125"/>
    </source>
</evidence>
<dbReference type="PANTHER" id="PTHR34605:SF4">
    <property type="entry name" value="DNA ADENINE METHYLTRANSFERASE"/>
    <property type="match status" value="1"/>
</dbReference>
<evidence type="ECO:0000256" key="2">
    <source>
        <dbReference type="ARBA" id="ARBA00023172"/>
    </source>
</evidence>